<evidence type="ECO:0000313" key="3">
    <source>
        <dbReference type="Proteomes" id="UP000501648"/>
    </source>
</evidence>
<organism evidence="2 3">
    <name type="scientific">Herbaspirillum rubrisubalbicans Os34</name>
    <dbReference type="NCBI Taxonomy" id="1235827"/>
    <lineage>
        <taxon>Bacteria</taxon>
        <taxon>Pseudomonadati</taxon>
        <taxon>Pseudomonadota</taxon>
        <taxon>Betaproteobacteria</taxon>
        <taxon>Burkholderiales</taxon>
        <taxon>Oxalobacteraceae</taxon>
        <taxon>Herbaspirillum</taxon>
    </lineage>
</organism>
<dbReference type="Proteomes" id="UP000501648">
    <property type="component" value="Chromosome"/>
</dbReference>
<dbReference type="RefSeq" id="WP_026052404.1">
    <property type="nucleotide sequence ID" value="NZ_CP008956.1"/>
</dbReference>
<evidence type="ECO:0000313" key="2">
    <source>
        <dbReference type="EMBL" id="QJQ02507.1"/>
    </source>
</evidence>
<dbReference type="EMBL" id="CP008956">
    <property type="protein sequence ID" value="QJQ02507.1"/>
    <property type="molecule type" value="Genomic_DNA"/>
</dbReference>
<sequence length="240" mass="26797">MNIQFSYKSRLDALPSIPEHLNQLWKVATLLEKAGMPLADWCPPADTPDNARRNLAFEKDGPSEAAIAIFKEEEKSESSDQFRILGVWNGKEDKGGAVILHSLSTISDPSNSSFKIQADSVTALEDKENIIQIINGLLDVFPAPFIEVSPAPYRTRHRVFDDRPGVGWMLYLPEILTPAQVPEAPELLRVWDGEKKQKGTIIVSVPNETFSVKNKEHIKAANAIEIRLADQDLLPRFSNL</sequence>
<proteinExistence type="predicted"/>
<dbReference type="InterPro" id="IPR028969">
    <property type="entry name" value="Imm52"/>
</dbReference>
<evidence type="ECO:0000259" key="1">
    <source>
        <dbReference type="Pfam" id="PF15579"/>
    </source>
</evidence>
<accession>A0A6M3ZV93</accession>
<reference evidence="2 3" key="1">
    <citation type="journal article" date="2012" name="J. Bacteriol.">
        <title>Genome sequence of the pathogenic Herbaspirillum seropedicae strain Os34, isolated from rice roots.</title>
        <authorList>
            <person name="Ye W."/>
            <person name="Ye S."/>
            <person name="Liu J."/>
            <person name="Chang S."/>
            <person name="Chen M."/>
            <person name="Zhu B."/>
            <person name="Guo L."/>
            <person name="An Q."/>
        </authorList>
    </citation>
    <scope>NUCLEOTIDE SEQUENCE [LARGE SCALE GENOMIC DNA]</scope>
    <source>
        <strain evidence="2 3">Os34</strain>
    </source>
</reference>
<protein>
    <recommendedName>
        <fullName evidence="1">Immunity protein 52 domain-containing protein</fullName>
    </recommendedName>
</protein>
<dbReference type="AlphaFoldDB" id="A0A6M3ZV93"/>
<dbReference type="Pfam" id="PF15579">
    <property type="entry name" value="Imm52"/>
    <property type="match status" value="1"/>
</dbReference>
<gene>
    <name evidence="2" type="ORF">C798_20440</name>
</gene>
<name>A0A6M3ZV93_9BURK</name>
<feature type="domain" description="Immunity protein 52" evidence="1">
    <location>
        <begin position="159"/>
        <end position="234"/>
    </location>
</feature>